<evidence type="ECO:0000313" key="2">
    <source>
        <dbReference type="Proteomes" id="UP000278907"/>
    </source>
</evidence>
<dbReference type="PROSITE" id="PS51257">
    <property type="entry name" value="PROKAR_LIPOPROTEIN"/>
    <property type="match status" value="1"/>
</dbReference>
<gene>
    <name evidence="1" type="ORF">D7Y13_29040</name>
</gene>
<accession>A0ABX9QAC0</accession>
<dbReference type="EMBL" id="RAWI01000284">
    <property type="protein sequence ID" value="RKH98325.1"/>
    <property type="molecule type" value="Genomic_DNA"/>
</dbReference>
<comment type="caution">
    <text evidence="1">The sequence shown here is derived from an EMBL/GenBank/DDBJ whole genome shotgun (WGS) entry which is preliminary data.</text>
</comment>
<keyword evidence="2" id="KW-1185">Reference proteome</keyword>
<dbReference type="Proteomes" id="UP000278907">
    <property type="component" value="Unassembled WGS sequence"/>
</dbReference>
<proteinExistence type="predicted"/>
<organism evidence="1 2">
    <name type="scientific">Corallococcus praedator</name>
    <dbReference type="NCBI Taxonomy" id="2316724"/>
    <lineage>
        <taxon>Bacteria</taxon>
        <taxon>Pseudomonadati</taxon>
        <taxon>Myxococcota</taxon>
        <taxon>Myxococcia</taxon>
        <taxon>Myxococcales</taxon>
        <taxon>Cystobacterineae</taxon>
        <taxon>Myxococcaceae</taxon>
        <taxon>Corallococcus</taxon>
    </lineage>
</organism>
<sequence length="180" mass="19862">MERQVKVFQLMVWAMTFGCAATHPEERVPERGTPVHADAACKGLPSVEACQETAGSIEDDRLRACVTQQCSRIWVRCNAMTDAQCAAHDRRRPSGRKVLGISSIGSCEAPHRLIVWCSRQFKDPRRAARCAEDAFVHELAHSCGFRHDADVLQDGQLHDMGVPGHDGSLRNCPVQEGGSR</sequence>
<reference evidence="1 2" key="1">
    <citation type="submission" date="2018-09" db="EMBL/GenBank/DDBJ databases">
        <authorList>
            <person name="Livingstone P.G."/>
            <person name="Whitworth D.E."/>
        </authorList>
    </citation>
    <scope>NUCLEOTIDE SEQUENCE [LARGE SCALE GENOMIC DNA]</scope>
    <source>
        <strain evidence="1 2">CA031B</strain>
    </source>
</reference>
<evidence type="ECO:0000313" key="1">
    <source>
        <dbReference type="EMBL" id="RKH98325.1"/>
    </source>
</evidence>
<evidence type="ECO:0008006" key="3">
    <source>
        <dbReference type="Google" id="ProtNLM"/>
    </source>
</evidence>
<name>A0ABX9QAC0_9BACT</name>
<protein>
    <recommendedName>
        <fullName evidence="3">Lipoprotein</fullName>
    </recommendedName>
</protein>